<gene>
    <name evidence="1" type="ORF">HPB49_024960</name>
</gene>
<name>A0ACB8CNK5_DERSI</name>
<dbReference type="EMBL" id="CM023475">
    <property type="protein sequence ID" value="KAH7946439.1"/>
    <property type="molecule type" value="Genomic_DNA"/>
</dbReference>
<keyword evidence="2" id="KW-1185">Reference proteome</keyword>
<reference evidence="1" key="1">
    <citation type="submission" date="2020-05" db="EMBL/GenBank/DDBJ databases">
        <title>Large-scale comparative analyses of tick genomes elucidate their genetic diversity and vector capacities.</title>
        <authorList>
            <person name="Jia N."/>
            <person name="Wang J."/>
            <person name="Shi W."/>
            <person name="Du L."/>
            <person name="Sun Y."/>
            <person name="Zhan W."/>
            <person name="Jiang J."/>
            <person name="Wang Q."/>
            <person name="Zhang B."/>
            <person name="Ji P."/>
            <person name="Sakyi L.B."/>
            <person name="Cui X."/>
            <person name="Yuan T."/>
            <person name="Jiang B."/>
            <person name="Yang W."/>
            <person name="Lam T.T.-Y."/>
            <person name="Chang Q."/>
            <person name="Ding S."/>
            <person name="Wang X."/>
            <person name="Zhu J."/>
            <person name="Ruan X."/>
            <person name="Zhao L."/>
            <person name="Wei J."/>
            <person name="Que T."/>
            <person name="Du C."/>
            <person name="Cheng J."/>
            <person name="Dai P."/>
            <person name="Han X."/>
            <person name="Huang E."/>
            <person name="Gao Y."/>
            <person name="Liu J."/>
            <person name="Shao H."/>
            <person name="Ye R."/>
            <person name="Li L."/>
            <person name="Wei W."/>
            <person name="Wang X."/>
            <person name="Wang C."/>
            <person name="Yang T."/>
            <person name="Huo Q."/>
            <person name="Li W."/>
            <person name="Guo W."/>
            <person name="Chen H."/>
            <person name="Zhou L."/>
            <person name="Ni X."/>
            <person name="Tian J."/>
            <person name="Zhou Y."/>
            <person name="Sheng Y."/>
            <person name="Liu T."/>
            <person name="Pan Y."/>
            <person name="Xia L."/>
            <person name="Li J."/>
            <person name="Zhao F."/>
            <person name="Cao W."/>
        </authorList>
    </citation>
    <scope>NUCLEOTIDE SEQUENCE</scope>
    <source>
        <strain evidence="1">Dsil-2018</strain>
    </source>
</reference>
<organism evidence="1 2">
    <name type="scientific">Dermacentor silvarum</name>
    <name type="common">Tick</name>
    <dbReference type="NCBI Taxonomy" id="543639"/>
    <lineage>
        <taxon>Eukaryota</taxon>
        <taxon>Metazoa</taxon>
        <taxon>Ecdysozoa</taxon>
        <taxon>Arthropoda</taxon>
        <taxon>Chelicerata</taxon>
        <taxon>Arachnida</taxon>
        <taxon>Acari</taxon>
        <taxon>Parasitiformes</taxon>
        <taxon>Ixodida</taxon>
        <taxon>Ixodoidea</taxon>
        <taxon>Ixodidae</taxon>
        <taxon>Rhipicephalinae</taxon>
        <taxon>Dermacentor</taxon>
    </lineage>
</organism>
<protein>
    <submittedName>
        <fullName evidence="1">Uncharacterized protein</fullName>
    </submittedName>
</protein>
<proteinExistence type="predicted"/>
<comment type="caution">
    <text evidence="1">The sequence shown here is derived from an EMBL/GenBank/DDBJ whole genome shotgun (WGS) entry which is preliminary data.</text>
</comment>
<evidence type="ECO:0000313" key="2">
    <source>
        <dbReference type="Proteomes" id="UP000821865"/>
    </source>
</evidence>
<accession>A0ACB8CNK5</accession>
<dbReference type="Proteomes" id="UP000821865">
    <property type="component" value="Chromosome 6"/>
</dbReference>
<evidence type="ECO:0000313" key="1">
    <source>
        <dbReference type="EMBL" id="KAH7946439.1"/>
    </source>
</evidence>
<sequence length="347" mass="37493">MDAVDSPRPRKGLGSSAMFQESAIDVIDWDTIARYVLNRAGSTVLGVLASLVLLLLTTLGTLWIPVLGSPAARCGTCLGVLLVLQGSEAVPTQASAFLPIFLLHLLQLPCRSDALIVAVVLCELAAAFLVLSSERTTAVDLFVLRVLQVTGTRMRTLAVLCATVGVFCSCLMDTNASVLVVGALITAVVRAIQDDVVQGYHQRALFDKATRLLPAIRRRQLENMLWPQRLSHGDDDLPPEMMGAVSLCESPLLSVDMTEGASFGESTEEALWDFAMYNTEFNNKAPRVPKHSPPTQPAYPTRSSLWDPERAQRTPKCTSFLEDGAVVLPGKDSPLPKRGYGNADESS</sequence>